<comment type="similarity">
    <text evidence="1">Belongs to the myo-inositol 1-phosphate synthase family.</text>
</comment>
<dbReference type="PANTHER" id="PTHR43125:SF1">
    <property type="entry name" value="INOSITOL-3-PHOSPHATE SYNTHASE"/>
    <property type="match status" value="1"/>
</dbReference>
<reference evidence="4" key="1">
    <citation type="submission" date="2020-07" db="EMBL/GenBank/DDBJ databases">
        <title>Metabolic diversity and evolutionary history of the archaeal phylum ###Micrarchaeota### uncovered from a freshwater lake metagenome.</title>
        <authorList>
            <person name="Kadnikov V.V."/>
            <person name="Savvichev A.S."/>
            <person name="Mardanov A.V."/>
            <person name="Beletsky A.V."/>
            <person name="Chupakov A.V."/>
            <person name="Kokryatskaya N.M."/>
            <person name="Pimenov N.V."/>
            <person name="Ravin N.V."/>
        </authorList>
    </citation>
    <scope>NUCLEOTIDE SEQUENCE [LARGE SCALE GENOMIC DNA]</scope>
</reference>
<dbReference type="InterPro" id="IPR036291">
    <property type="entry name" value="NAD(P)-bd_dom_sf"/>
</dbReference>
<feature type="domain" description="Myo-inositol-1-phosphate synthase GAPDH-like" evidence="2">
    <location>
        <begin position="191"/>
        <end position="299"/>
    </location>
</feature>
<dbReference type="InterPro" id="IPR013021">
    <property type="entry name" value="Myo-inos-1-P_Synthase_GAPDH"/>
</dbReference>
<dbReference type="Gene3D" id="3.40.50.720">
    <property type="entry name" value="NAD(P)-binding Rossmann-like Domain"/>
    <property type="match status" value="1"/>
</dbReference>
<protein>
    <submittedName>
        <fullName evidence="3">Inositol-1-phosphate synthase</fullName>
        <ecNumber evidence="3">5.5.1.4</ecNumber>
    </submittedName>
</protein>
<evidence type="ECO:0000313" key="3">
    <source>
        <dbReference type="EMBL" id="QLJ53363.1"/>
    </source>
</evidence>
<dbReference type="Pfam" id="PF01658">
    <property type="entry name" value="Inos-1-P_synth"/>
    <property type="match status" value="1"/>
</dbReference>
<dbReference type="GO" id="GO:0004512">
    <property type="term" value="F:inositol-3-phosphate synthase activity"/>
    <property type="evidence" value="ECO:0007669"/>
    <property type="project" value="UniProtKB-EC"/>
</dbReference>
<dbReference type="EMBL" id="CP058998">
    <property type="protein sequence ID" value="QLJ53363.1"/>
    <property type="molecule type" value="Genomic_DNA"/>
</dbReference>
<dbReference type="SUPFAM" id="SSF51735">
    <property type="entry name" value="NAD(P)-binding Rossmann-fold domains"/>
    <property type="match status" value="1"/>
</dbReference>
<organism evidence="3 4">
    <name type="scientific">Fermentimicrarchaeum limneticum</name>
    <dbReference type="NCBI Taxonomy" id="2795018"/>
    <lineage>
        <taxon>Archaea</taxon>
        <taxon>Candidatus Micrarchaeota</taxon>
        <taxon>Candidatus Fermentimicrarchaeales</taxon>
        <taxon>Candidatus Fermentimicrarchaeaceae</taxon>
        <taxon>Candidatus Fermentimicrarchaeum</taxon>
    </lineage>
</organism>
<evidence type="ECO:0000256" key="1">
    <source>
        <dbReference type="ARBA" id="ARBA00010813"/>
    </source>
</evidence>
<dbReference type="InterPro" id="IPR002587">
    <property type="entry name" value="Myo-inos-1-P_Synthase"/>
</dbReference>
<dbReference type="Gene3D" id="3.30.360.10">
    <property type="entry name" value="Dihydrodipicolinate Reductase, domain 2"/>
    <property type="match status" value="1"/>
</dbReference>
<gene>
    <name evidence="3" type="ORF">Sv326_1188</name>
</gene>
<dbReference type="PANTHER" id="PTHR43125">
    <property type="entry name" value="INOSITOL-3-PHOSPHATE SYNTHASE"/>
    <property type="match status" value="1"/>
</dbReference>
<dbReference type="Proteomes" id="UP000510821">
    <property type="component" value="Chromosome"/>
</dbReference>
<dbReference type="InterPro" id="IPR052199">
    <property type="entry name" value="MIPS"/>
</dbReference>
<evidence type="ECO:0000259" key="2">
    <source>
        <dbReference type="Pfam" id="PF01658"/>
    </source>
</evidence>
<dbReference type="SUPFAM" id="SSF55347">
    <property type="entry name" value="Glyceraldehyde-3-phosphate dehydrogenase-like, C-terminal domain"/>
    <property type="match status" value="1"/>
</dbReference>
<accession>A0A7D6BR28</accession>
<dbReference type="GO" id="GO:0008654">
    <property type="term" value="P:phospholipid biosynthetic process"/>
    <property type="evidence" value="ECO:0007669"/>
    <property type="project" value="InterPro"/>
</dbReference>
<dbReference type="GO" id="GO:0006021">
    <property type="term" value="P:inositol biosynthetic process"/>
    <property type="evidence" value="ECO:0007669"/>
    <property type="project" value="InterPro"/>
</dbReference>
<proteinExistence type="inferred from homology"/>
<dbReference type="EC" id="5.5.1.4" evidence="3"/>
<evidence type="ECO:0000313" key="4">
    <source>
        <dbReference type="Proteomes" id="UP000510821"/>
    </source>
</evidence>
<dbReference type="PIRSF" id="PIRSF015578">
    <property type="entry name" value="Myoinos-ppht_syn"/>
    <property type="match status" value="1"/>
</dbReference>
<name>A0A7D6BR28_FERL1</name>
<keyword evidence="3" id="KW-0413">Isomerase</keyword>
<dbReference type="AlphaFoldDB" id="A0A7D6BR28"/>
<sequence>MGKKIKVALVGVGNCSSFLVQAVEYYRNREETDIPGIMHVVLGDYKIEDIEFVAAFDVDKRKVGKDLGKAIFQEPNNAVRLAEVPKSGVRVEKGPVLDGIGDYLKKVVAIDPNQKPVNVADVLKDSKVQVVINYLPVGSYDATRYYAQESLDSGCGFINAIPEFLASGEFADRFEKRRLPILGDDIKGQLGASILSRTLARLFKDRGTALDRMYQLNFGGNTDFLNLLEESRLKYKRISKTETVQSVLEEKRLDEYNIKIGPSDYVPWLGTRKIAQMRFEGRSFGDITVQLDVKLDVDDKSVSAGIMVDAIRCCRLAMDRKIGGALVSPSSYFFKVPPIQYPDYVAREMLEEFIQGKRER</sequence>
<dbReference type="KEGG" id="flt:Sv326_1188"/>